<keyword evidence="9" id="KW-1185">Reference proteome</keyword>
<dbReference type="GO" id="GO:0005886">
    <property type="term" value="C:plasma membrane"/>
    <property type="evidence" value="ECO:0007669"/>
    <property type="project" value="UniProtKB-SubCell"/>
</dbReference>
<protein>
    <submittedName>
        <fullName evidence="8">MFS transporter</fullName>
    </submittedName>
</protein>
<keyword evidence="2" id="KW-0813">Transport</keyword>
<evidence type="ECO:0000256" key="6">
    <source>
        <dbReference type="SAM" id="Phobius"/>
    </source>
</evidence>
<evidence type="ECO:0000313" key="9">
    <source>
        <dbReference type="Proteomes" id="UP000316096"/>
    </source>
</evidence>
<feature type="transmembrane region" description="Helical" evidence="6">
    <location>
        <begin position="411"/>
        <end position="434"/>
    </location>
</feature>
<keyword evidence="5 6" id="KW-0472">Membrane</keyword>
<reference evidence="8 9" key="1">
    <citation type="submission" date="2019-06" db="EMBL/GenBank/DDBJ databases">
        <title>Sequencing the genomes of 1000 actinobacteria strains.</title>
        <authorList>
            <person name="Klenk H.-P."/>
        </authorList>
    </citation>
    <scope>NUCLEOTIDE SEQUENCE [LARGE SCALE GENOMIC DNA]</scope>
    <source>
        <strain evidence="8 9">DSM 102200</strain>
    </source>
</reference>
<organism evidence="8 9">
    <name type="scientific">Actinoallomurus bryophytorum</name>
    <dbReference type="NCBI Taxonomy" id="1490222"/>
    <lineage>
        <taxon>Bacteria</taxon>
        <taxon>Bacillati</taxon>
        <taxon>Actinomycetota</taxon>
        <taxon>Actinomycetes</taxon>
        <taxon>Streptosporangiales</taxon>
        <taxon>Thermomonosporaceae</taxon>
        <taxon>Actinoallomurus</taxon>
    </lineage>
</organism>
<feature type="transmembrane region" description="Helical" evidence="6">
    <location>
        <begin position="15"/>
        <end position="43"/>
    </location>
</feature>
<evidence type="ECO:0000259" key="7">
    <source>
        <dbReference type="PROSITE" id="PS50850"/>
    </source>
</evidence>
<feature type="transmembrane region" description="Helical" evidence="6">
    <location>
        <begin position="236"/>
        <end position="254"/>
    </location>
</feature>
<dbReference type="Gene3D" id="1.20.1250.20">
    <property type="entry name" value="MFS general substrate transporter like domains"/>
    <property type="match status" value="1"/>
</dbReference>
<evidence type="ECO:0000256" key="3">
    <source>
        <dbReference type="ARBA" id="ARBA00022692"/>
    </source>
</evidence>
<comment type="subcellular location">
    <subcellularLocation>
        <location evidence="1">Cell inner membrane</location>
        <topology evidence="1">Multi-pass membrane protein</topology>
    </subcellularLocation>
</comment>
<dbReference type="InterPro" id="IPR011701">
    <property type="entry name" value="MFS"/>
</dbReference>
<feature type="transmembrane region" description="Helical" evidence="6">
    <location>
        <begin position="479"/>
        <end position="497"/>
    </location>
</feature>
<feature type="transmembrane region" description="Helical" evidence="6">
    <location>
        <begin position="376"/>
        <end position="399"/>
    </location>
</feature>
<dbReference type="CDD" id="cd17321">
    <property type="entry name" value="MFS_MMR_MDR_like"/>
    <property type="match status" value="1"/>
</dbReference>
<feature type="transmembrane region" description="Helical" evidence="6">
    <location>
        <begin position="310"/>
        <end position="331"/>
    </location>
</feature>
<feature type="transmembrane region" description="Helical" evidence="6">
    <location>
        <begin position="55"/>
        <end position="77"/>
    </location>
</feature>
<evidence type="ECO:0000313" key="8">
    <source>
        <dbReference type="EMBL" id="TQL90356.1"/>
    </source>
</evidence>
<name>A0A543BZZ8_9ACTN</name>
<comment type="caution">
    <text evidence="8">The sequence shown here is derived from an EMBL/GenBank/DDBJ whole genome shotgun (WGS) entry which is preliminary data.</text>
</comment>
<evidence type="ECO:0000256" key="2">
    <source>
        <dbReference type="ARBA" id="ARBA00022448"/>
    </source>
</evidence>
<evidence type="ECO:0000256" key="1">
    <source>
        <dbReference type="ARBA" id="ARBA00004429"/>
    </source>
</evidence>
<accession>A0A543BZZ8</accession>
<evidence type="ECO:0000256" key="5">
    <source>
        <dbReference type="ARBA" id="ARBA00023136"/>
    </source>
</evidence>
<dbReference type="SUPFAM" id="SSF103473">
    <property type="entry name" value="MFS general substrate transporter"/>
    <property type="match status" value="1"/>
</dbReference>
<dbReference type="InterPro" id="IPR036259">
    <property type="entry name" value="MFS_trans_sf"/>
</dbReference>
<dbReference type="RefSeq" id="WP_141962399.1">
    <property type="nucleotide sequence ID" value="NZ_VFOZ01000002.1"/>
</dbReference>
<feature type="transmembrane region" description="Helical" evidence="6">
    <location>
        <begin position="84"/>
        <end position="104"/>
    </location>
</feature>
<dbReference type="OrthoDB" id="3453194at2"/>
<sequence length="522" mass="53054">MTLPAASPRAGARRVAIGVGGIVVLLAAIDAYVVVTVLVTMVGDLGVPVNHIERASLVVTAFLLGYVAGMPLLGLLSDRFGRRVMLQVCLAGFAAGSVVTALAGSMPTLVAGRALQGLAGGALLPITMALAGDLWDEERRPTVLGGVGAVQEMGSVLGPLYGAAIAALTGWRGIFWINIPVALLAMAAVQWTVPSGRPAARTRIDVVGGVLLAAGLGLLVAGLYNPDPNHSALPSWGVPCIAAGLVVIACFAGWEARARTRLLDLRGARRGGLFAALGVSLLSGAALMTTLVDVQLVAQTLFGRDATGGAFLLARFLVPLAIAAVAGGLLARRVSERWVICGGMLLAAIGYARIAAWPLRAQEAGYDLGVFTVSRVGADLVVAGLGLGLVIAPLSAVALRSVPAAQHGIASAAVVVARMMGMLIGVAALGAWGFHKFQSLTAHLATPLPIGVSRTEFARRLAAYLAAVKSALHTEYTDIFWATAALCCAAALLAIAIGRRAAPGAVAAAPAEPDAVAGTSRE</sequence>
<evidence type="ECO:0000256" key="4">
    <source>
        <dbReference type="ARBA" id="ARBA00022989"/>
    </source>
</evidence>
<feature type="transmembrane region" description="Helical" evidence="6">
    <location>
        <begin position="274"/>
        <end position="298"/>
    </location>
</feature>
<feature type="domain" description="Major facilitator superfamily (MFS) profile" evidence="7">
    <location>
        <begin position="16"/>
        <end position="502"/>
    </location>
</feature>
<keyword evidence="4 6" id="KW-1133">Transmembrane helix</keyword>
<feature type="transmembrane region" description="Helical" evidence="6">
    <location>
        <begin position="205"/>
        <end position="224"/>
    </location>
</feature>
<dbReference type="EMBL" id="VFOZ01000002">
    <property type="protein sequence ID" value="TQL90356.1"/>
    <property type="molecule type" value="Genomic_DNA"/>
</dbReference>
<feature type="transmembrane region" description="Helical" evidence="6">
    <location>
        <begin position="338"/>
        <end position="356"/>
    </location>
</feature>
<dbReference type="Proteomes" id="UP000316096">
    <property type="component" value="Unassembled WGS sequence"/>
</dbReference>
<feature type="transmembrane region" description="Helical" evidence="6">
    <location>
        <begin position="174"/>
        <end position="193"/>
    </location>
</feature>
<keyword evidence="3 6" id="KW-0812">Transmembrane</keyword>
<dbReference type="GO" id="GO:0022857">
    <property type="term" value="F:transmembrane transporter activity"/>
    <property type="evidence" value="ECO:0007669"/>
    <property type="project" value="InterPro"/>
</dbReference>
<dbReference type="InterPro" id="IPR020846">
    <property type="entry name" value="MFS_dom"/>
</dbReference>
<dbReference type="Gene3D" id="1.20.1720.10">
    <property type="entry name" value="Multidrug resistance protein D"/>
    <property type="match status" value="1"/>
</dbReference>
<dbReference type="PANTHER" id="PTHR23501">
    <property type="entry name" value="MAJOR FACILITATOR SUPERFAMILY"/>
    <property type="match status" value="1"/>
</dbReference>
<proteinExistence type="predicted"/>
<gene>
    <name evidence="8" type="ORF">FB559_7659</name>
</gene>
<dbReference type="AlphaFoldDB" id="A0A543BZZ8"/>
<dbReference type="PANTHER" id="PTHR23501:SF191">
    <property type="entry name" value="VACUOLAR BASIC AMINO ACID TRANSPORTER 4"/>
    <property type="match status" value="1"/>
</dbReference>
<dbReference type="Pfam" id="PF07690">
    <property type="entry name" value="MFS_1"/>
    <property type="match status" value="1"/>
</dbReference>
<dbReference type="PROSITE" id="PS50850">
    <property type="entry name" value="MFS"/>
    <property type="match status" value="1"/>
</dbReference>